<organism evidence="4 5">
    <name type="scientific">Pontibacter toksunensis</name>
    <dbReference type="NCBI Taxonomy" id="1332631"/>
    <lineage>
        <taxon>Bacteria</taxon>
        <taxon>Pseudomonadati</taxon>
        <taxon>Bacteroidota</taxon>
        <taxon>Cytophagia</taxon>
        <taxon>Cytophagales</taxon>
        <taxon>Hymenobacteraceae</taxon>
        <taxon>Pontibacter</taxon>
    </lineage>
</organism>
<dbReference type="InterPro" id="IPR001789">
    <property type="entry name" value="Sig_transdc_resp-reg_receiver"/>
</dbReference>
<name>A0ABW6C1S8_9BACT</name>
<proteinExistence type="predicted"/>
<dbReference type="InterPro" id="IPR011006">
    <property type="entry name" value="CheY-like_superfamily"/>
</dbReference>
<evidence type="ECO:0000256" key="1">
    <source>
        <dbReference type="PROSITE-ProRule" id="PRU00169"/>
    </source>
</evidence>
<evidence type="ECO:0000259" key="2">
    <source>
        <dbReference type="PROSITE" id="PS50110"/>
    </source>
</evidence>
<feature type="domain" description="Response regulatory" evidence="2">
    <location>
        <begin position="2"/>
        <end position="115"/>
    </location>
</feature>
<feature type="modified residue" description="4-aspartylphosphate" evidence="1">
    <location>
        <position position="55"/>
    </location>
</feature>
<dbReference type="Gene3D" id="2.40.50.1020">
    <property type="entry name" value="LytTr DNA-binding domain"/>
    <property type="match status" value="1"/>
</dbReference>
<reference evidence="5" key="1">
    <citation type="journal article" date="2019" name="Int. J. Syst. Evol. Microbiol.">
        <title>The Global Catalogue of Microorganisms (GCM) 10K type strain sequencing project: providing services to taxonomists for standard genome sequencing and annotation.</title>
        <authorList>
            <consortium name="The Broad Institute Genomics Platform"/>
            <consortium name="The Broad Institute Genome Sequencing Center for Infectious Disease"/>
            <person name="Wu L."/>
            <person name="Ma J."/>
        </authorList>
    </citation>
    <scope>NUCLEOTIDE SEQUENCE [LARGE SCALE GENOMIC DNA]</scope>
    <source>
        <strain evidence="5">KCTC 23984</strain>
    </source>
</reference>
<dbReference type="PANTHER" id="PTHR37299:SF1">
    <property type="entry name" value="STAGE 0 SPORULATION PROTEIN A HOMOLOG"/>
    <property type="match status" value="1"/>
</dbReference>
<evidence type="ECO:0000259" key="3">
    <source>
        <dbReference type="PROSITE" id="PS50930"/>
    </source>
</evidence>
<keyword evidence="1" id="KW-0597">Phosphoprotein</keyword>
<protein>
    <submittedName>
        <fullName evidence="4">LytR/AlgR family response regulator transcription factor</fullName>
    </submittedName>
</protein>
<dbReference type="SUPFAM" id="SSF52172">
    <property type="entry name" value="CheY-like"/>
    <property type="match status" value="1"/>
</dbReference>
<accession>A0ABW6C1S8</accession>
<feature type="domain" description="HTH LytTR-type" evidence="3">
    <location>
        <begin position="145"/>
        <end position="251"/>
    </location>
</feature>
<dbReference type="Proteomes" id="UP001597641">
    <property type="component" value="Unassembled WGS sequence"/>
</dbReference>
<dbReference type="EMBL" id="JBHUOX010000018">
    <property type="protein sequence ID" value="MFD3002629.1"/>
    <property type="molecule type" value="Genomic_DNA"/>
</dbReference>
<sequence>MKILIIEDETAAVNHLRRLMQRYLPEAEVVTVLQSVAGAIAWFRSNPSPDLVLMDIELTDGRSLDILQKVQVEADVIFTTAYEEYVLRAFDFNSVDYLLKPIKEEKFAQAVQKFRQRHIKQLTVEKLATALKRTESPHTLYKKRFLVKKGIKLLSIKQEQVAYFCRDEYVFLVTRQGEKFPVSQSLEELEEVVDPAVFFRLNRKYMAHIEAIAEVEGYSKSRLRIELRPPNREPLVISQERSRLFKLWMESAS</sequence>
<dbReference type="Pfam" id="PF04397">
    <property type="entry name" value="LytTR"/>
    <property type="match status" value="1"/>
</dbReference>
<dbReference type="SMART" id="SM00448">
    <property type="entry name" value="REC"/>
    <property type="match status" value="1"/>
</dbReference>
<dbReference type="PROSITE" id="PS50930">
    <property type="entry name" value="HTH_LYTTR"/>
    <property type="match status" value="1"/>
</dbReference>
<evidence type="ECO:0000313" key="4">
    <source>
        <dbReference type="EMBL" id="MFD3002629.1"/>
    </source>
</evidence>
<dbReference type="SMART" id="SM00850">
    <property type="entry name" value="LytTR"/>
    <property type="match status" value="1"/>
</dbReference>
<comment type="caution">
    <text evidence="4">The sequence shown here is derived from an EMBL/GenBank/DDBJ whole genome shotgun (WGS) entry which is preliminary data.</text>
</comment>
<keyword evidence="5" id="KW-1185">Reference proteome</keyword>
<gene>
    <name evidence="4" type="ORF">ACFS7Z_19820</name>
</gene>
<dbReference type="PANTHER" id="PTHR37299">
    <property type="entry name" value="TRANSCRIPTIONAL REGULATOR-RELATED"/>
    <property type="match status" value="1"/>
</dbReference>
<dbReference type="Pfam" id="PF00072">
    <property type="entry name" value="Response_reg"/>
    <property type="match status" value="1"/>
</dbReference>
<dbReference type="InterPro" id="IPR007492">
    <property type="entry name" value="LytTR_DNA-bd_dom"/>
</dbReference>
<dbReference type="InterPro" id="IPR046947">
    <property type="entry name" value="LytR-like"/>
</dbReference>
<dbReference type="PROSITE" id="PS50110">
    <property type="entry name" value="RESPONSE_REGULATORY"/>
    <property type="match status" value="1"/>
</dbReference>
<dbReference type="RefSeq" id="WP_377488387.1">
    <property type="nucleotide sequence ID" value="NZ_JBHUOX010000018.1"/>
</dbReference>
<evidence type="ECO:0000313" key="5">
    <source>
        <dbReference type="Proteomes" id="UP001597641"/>
    </source>
</evidence>
<dbReference type="Gene3D" id="3.40.50.2300">
    <property type="match status" value="1"/>
</dbReference>